<dbReference type="RefSeq" id="WP_150064192.1">
    <property type="nucleotide sequence ID" value="NZ_VWPJ01000038.1"/>
</dbReference>
<gene>
    <name evidence="1" type="ORF">F1188_19845</name>
</gene>
<dbReference type="InterPro" id="IPR008018">
    <property type="entry name" value="Phage_tail_attach_FII"/>
</dbReference>
<proteinExistence type="predicted"/>
<dbReference type="Gene3D" id="2.40.10.180">
    <property type="entry name" value="Phage tail proteins"/>
    <property type="match status" value="1"/>
</dbReference>
<reference evidence="1 2" key="1">
    <citation type="submission" date="2019-09" db="EMBL/GenBank/DDBJ databases">
        <title>Genome sequence of Roseospira marina, one of the more divergent members of the non-sulfur purple photosynthetic bacterial family, the Rhodospirillaceae.</title>
        <authorList>
            <person name="Meyer T."/>
            <person name="Kyndt J."/>
        </authorList>
    </citation>
    <scope>NUCLEOTIDE SEQUENCE [LARGE SCALE GENOMIC DNA]</scope>
    <source>
        <strain evidence="1 2">DSM 15113</strain>
    </source>
</reference>
<dbReference type="GO" id="GO:0019068">
    <property type="term" value="P:virion assembly"/>
    <property type="evidence" value="ECO:0007669"/>
    <property type="project" value="InterPro"/>
</dbReference>
<dbReference type="InterPro" id="IPR053734">
    <property type="entry name" value="Phage_Head-Tail_Connect_sf"/>
</dbReference>
<dbReference type="OrthoDB" id="8595390at2"/>
<keyword evidence="2" id="KW-1185">Reference proteome</keyword>
<dbReference type="Pfam" id="PF05354">
    <property type="entry name" value="Phage_attach"/>
    <property type="match status" value="1"/>
</dbReference>
<protein>
    <submittedName>
        <fullName evidence="1">Uncharacterized protein</fullName>
    </submittedName>
</protein>
<accession>A0A5M6I5X2</accession>
<sequence>MPWDSLAGALATACLGTFGRPVTVRCLDPDTGDYGPPQEIVAIFDRPPQAVEAGTSVPVSDSRPCLWLRLADCLVAPEAGDRIVLDDAAWTVAEAVPDGTGNARLYLHEM</sequence>
<comment type="caution">
    <text evidence="1">The sequence shown here is derived from an EMBL/GenBank/DDBJ whole genome shotgun (WGS) entry which is preliminary data.</text>
</comment>
<dbReference type="EMBL" id="VWPJ01000038">
    <property type="protein sequence ID" value="KAA5603235.1"/>
    <property type="molecule type" value="Genomic_DNA"/>
</dbReference>
<evidence type="ECO:0000313" key="2">
    <source>
        <dbReference type="Proteomes" id="UP000324065"/>
    </source>
</evidence>
<name>A0A5M6I5X2_9PROT</name>
<dbReference type="Proteomes" id="UP000324065">
    <property type="component" value="Unassembled WGS sequence"/>
</dbReference>
<organism evidence="1 2">
    <name type="scientific">Roseospira marina</name>
    <dbReference type="NCBI Taxonomy" id="140057"/>
    <lineage>
        <taxon>Bacteria</taxon>
        <taxon>Pseudomonadati</taxon>
        <taxon>Pseudomonadota</taxon>
        <taxon>Alphaproteobacteria</taxon>
        <taxon>Rhodospirillales</taxon>
        <taxon>Rhodospirillaceae</taxon>
        <taxon>Roseospira</taxon>
    </lineage>
</organism>
<evidence type="ECO:0000313" key="1">
    <source>
        <dbReference type="EMBL" id="KAA5603235.1"/>
    </source>
</evidence>
<dbReference type="AlphaFoldDB" id="A0A5M6I5X2"/>